<dbReference type="GO" id="GO:0004175">
    <property type="term" value="F:endopeptidase activity"/>
    <property type="evidence" value="ECO:0007669"/>
    <property type="project" value="TreeGrafter"/>
</dbReference>
<dbReference type="Gene3D" id="3.30.750.170">
    <property type="match status" value="1"/>
</dbReference>
<dbReference type="Gene3D" id="2.30.42.10">
    <property type="match status" value="1"/>
</dbReference>
<dbReference type="CDD" id="cd07561">
    <property type="entry name" value="Peptidase_S41_CPP_like"/>
    <property type="match status" value="1"/>
</dbReference>
<dbReference type="PANTHER" id="PTHR32060">
    <property type="entry name" value="TAIL-SPECIFIC PROTEASE"/>
    <property type="match status" value="1"/>
</dbReference>
<accession>A0A3E1Y4I8</accession>
<dbReference type="PANTHER" id="PTHR32060:SF30">
    <property type="entry name" value="CARBOXY-TERMINAL PROCESSING PROTEASE CTPA"/>
    <property type="match status" value="1"/>
</dbReference>
<gene>
    <name evidence="2" type="ORF">DVR12_23555</name>
</gene>
<dbReference type="SUPFAM" id="SSF52096">
    <property type="entry name" value="ClpP/crotonase"/>
    <property type="match status" value="1"/>
</dbReference>
<dbReference type="Gene3D" id="3.90.226.10">
    <property type="entry name" value="2-enoyl-CoA Hydratase, Chain A, domain 1"/>
    <property type="match status" value="1"/>
</dbReference>
<comment type="caution">
    <text evidence="2">The sequence shown here is derived from an EMBL/GenBank/DDBJ whole genome shotgun (WGS) entry which is preliminary data.</text>
</comment>
<reference evidence="2 3" key="1">
    <citation type="submission" date="2018-07" db="EMBL/GenBank/DDBJ databases">
        <title>Chitinophaga K2CV101002-2 sp. nov., isolated from a monsoon evergreen broad-leaved forest soil.</title>
        <authorList>
            <person name="Lv Y."/>
        </authorList>
    </citation>
    <scope>NUCLEOTIDE SEQUENCE [LARGE SCALE GENOMIC DNA]</scope>
    <source>
        <strain evidence="2 3">GDMCC 1.1288</strain>
    </source>
</reference>
<evidence type="ECO:0000259" key="1">
    <source>
        <dbReference type="SMART" id="SM00228"/>
    </source>
</evidence>
<dbReference type="SMART" id="SM00228">
    <property type="entry name" value="PDZ"/>
    <property type="match status" value="1"/>
</dbReference>
<keyword evidence="3" id="KW-1185">Reference proteome</keyword>
<dbReference type="GO" id="GO:0006508">
    <property type="term" value="P:proteolysis"/>
    <property type="evidence" value="ECO:0007669"/>
    <property type="project" value="InterPro"/>
</dbReference>
<dbReference type="InterPro" id="IPR036034">
    <property type="entry name" value="PDZ_sf"/>
</dbReference>
<evidence type="ECO:0000313" key="2">
    <source>
        <dbReference type="EMBL" id="RFS19605.1"/>
    </source>
</evidence>
<sequence>MHKKLFSSGVKGVLAACIFAGVLTSCHKDKPAANNDNNNPAPSVSTGDTTAIKEDSLRYLMYQIMQVTYADGGRTANRGLPTYYWYSSVPVLNPFDTKFANADSLLAAMKRYAINPTTNAPYDRYSFLDRSGVLTNKLMNGVSSSTTYFSASGDLGLQYAPVLADANGTVRIFVLYTDKNSPAGKAGVTRGWEITGINGVTSFSSTSSSLSYIYRSIMESDNVSLEFKRPDGTKVTYALAQSTYNINPVVFDTVFSVPVGLSTQKVGYFVFYTYASTFNANGQPTVTKTELDKVFTKFQSAGIKNLIVDLRYNGGGATTTAEYLDSAIAPSSAANNLMYSYQYNDKLMAVINDIQLTSKVNFPSQTGGLQLDNVFFVVSRNTASASELTINNLKPYMSVKLIGDSTYGKPVGFIDFNITMYDANHQQKYLADLYAINFETKNAKGEGGYYTGMAANTFANDYVNVPWGSTSDQNLQQAVSFISDGKFQTINKNARAAREAVNLFTPIEKATPLSTFNGMVDFRLSKEARRR</sequence>
<dbReference type="GO" id="GO:0008236">
    <property type="term" value="F:serine-type peptidase activity"/>
    <property type="evidence" value="ECO:0007669"/>
    <property type="project" value="InterPro"/>
</dbReference>
<dbReference type="GO" id="GO:0030288">
    <property type="term" value="C:outer membrane-bounded periplasmic space"/>
    <property type="evidence" value="ECO:0007669"/>
    <property type="project" value="TreeGrafter"/>
</dbReference>
<name>A0A3E1Y4I8_9BACT</name>
<dbReference type="SUPFAM" id="SSF50156">
    <property type="entry name" value="PDZ domain-like"/>
    <property type="match status" value="1"/>
</dbReference>
<organism evidence="2 3">
    <name type="scientific">Chitinophaga silvatica</name>
    <dbReference type="NCBI Taxonomy" id="2282649"/>
    <lineage>
        <taxon>Bacteria</taxon>
        <taxon>Pseudomonadati</taxon>
        <taxon>Bacteroidota</taxon>
        <taxon>Chitinophagia</taxon>
        <taxon>Chitinophagales</taxon>
        <taxon>Chitinophagaceae</taxon>
        <taxon>Chitinophaga</taxon>
    </lineage>
</organism>
<dbReference type="PROSITE" id="PS51257">
    <property type="entry name" value="PROKAR_LIPOPROTEIN"/>
    <property type="match status" value="1"/>
</dbReference>
<feature type="domain" description="PDZ" evidence="1">
    <location>
        <begin position="153"/>
        <end position="231"/>
    </location>
</feature>
<protein>
    <recommendedName>
        <fullName evidence="1">PDZ domain-containing protein</fullName>
    </recommendedName>
</protein>
<dbReference type="GO" id="GO:0007165">
    <property type="term" value="P:signal transduction"/>
    <property type="evidence" value="ECO:0007669"/>
    <property type="project" value="TreeGrafter"/>
</dbReference>
<dbReference type="Proteomes" id="UP000260644">
    <property type="component" value="Unassembled WGS sequence"/>
</dbReference>
<dbReference type="EMBL" id="QPMM01000013">
    <property type="protein sequence ID" value="RFS19605.1"/>
    <property type="molecule type" value="Genomic_DNA"/>
</dbReference>
<dbReference type="OrthoDB" id="7168509at2"/>
<dbReference type="InterPro" id="IPR005151">
    <property type="entry name" value="Tail-specific_protease"/>
</dbReference>
<dbReference type="RefSeq" id="WP_116978261.1">
    <property type="nucleotide sequence ID" value="NZ_QPMM01000013.1"/>
</dbReference>
<dbReference type="Pfam" id="PF03572">
    <property type="entry name" value="Peptidase_S41"/>
    <property type="match status" value="1"/>
</dbReference>
<dbReference type="InterPro" id="IPR029045">
    <property type="entry name" value="ClpP/crotonase-like_dom_sf"/>
</dbReference>
<proteinExistence type="predicted"/>
<evidence type="ECO:0000313" key="3">
    <source>
        <dbReference type="Proteomes" id="UP000260644"/>
    </source>
</evidence>
<dbReference type="AlphaFoldDB" id="A0A3E1Y4I8"/>
<dbReference type="InterPro" id="IPR001478">
    <property type="entry name" value="PDZ"/>
</dbReference>